<feature type="transmembrane region" description="Helical" evidence="1">
    <location>
        <begin position="21"/>
        <end position="45"/>
    </location>
</feature>
<dbReference type="AlphaFoldDB" id="X1UZI6"/>
<dbReference type="GO" id="GO:0004500">
    <property type="term" value="F:dopamine beta-monooxygenase activity"/>
    <property type="evidence" value="ECO:0007669"/>
    <property type="project" value="InterPro"/>
</dbReference>
<dbReference type="PANTHER" id="PTHR10157">
    <property type="entry name" value="DOPAMINE BETA HYDROXYLASE RELATED"/>
    <property type="match status" value="1"/>
</dbReference>
<dbReference type="GO" id="GO:0005507">
    <property type="term" value="F:copper ion binding"/>
    <property type="evidence" value="ECO:0007669"/>
    <property type="project" value="TreeGrafter"/>
</dbReference>
<dbReference type="GO" id="GO:0006589">
    <property type="term" value="P:octopamine biosynthetic process"/>
    <property type="evidence" value="ECO:0007669"/>
    <property type="project" value="TreeGrafter"/>
</dbReference>
<keyword evidence="1" id="KW-0472">Membrane</keyword>
<feature type="domain" description="DOMON" evidence="2">
    <location>
        <begin position="91"/>
        <end position="189"/>
    </location>
</feature>
<dbReference type="GO" id="GO:0042420">
    <property type="term" value="P:dopamine catabolic process"/>
    <property type="evidence" value="ECO:0007669"/>
    <property type="project" value="TreeGrafter"/>
</dbReference>
<dbReference type="SUPFAM" id="SSF49344">
    <property type="entry name" value="CBD9-like"/>
    <property type="match status" value="1"/>
</dbReference>
<dbReference type="InterPro" id="IPR045266">
    <property type="entry name" value="DOH_DOMON"/>
</dbReference>
<keyword evidence="1" id="KW-1133">Transmembrane helix</keyword>
<dbReference type="GO" id="GO:0005615">
    <property type="term" value="C:extracellular space"/>
    <property type="evidence" value="ECO:0007669"/>
    <property type="project" value="TreeGrafter"/>
</dbReference>
<evidence type="ECO:0000256" key="1">
    <source>
        <dbReference type="SAM" id="Phobius"/>
    </source>
</evidence>
<reference evidence="3" key="1">
    <citation type="journal article" date="2014" name="Front. Microbiol.">
        <title>High frequency of phylogenetically diverse reductive dehalogenase-homologous genes in deep subseafloor sedimentary metagenomes.</title>
        <authorList>
            <person name="Kawai M."/>
            <person name="Futagami T."/>
            <person name="Toyoda A."/>
            <person name="Takaki Y."/>
            <person name="Nishi S."/>
            <person name="Hori S."/>
            <person name="Arai W."/>
            <person name="Tsubouchi T."/>
            <person name="Morono Y."/>
            <person name="Uchiyama I."/>
            <person name="Ito T."/>
            <person name="Fujiyama A."/>
            <person name="Inagaki F."/>
            <person name="Takami H."/>
        </authorList>
    </citation>
    <scope>NUCLEOTIDE SEQUENCE</scope>
    <source>
        <strain evidence="3">Expedition CK06-06</strain>
    </source>
</reference>
<sequence>MNNLHNVKRGNCSMRNLLHSLYYAMAKIWFKAGIIIIVGVVFAFWSSAAQEAEEFSQSSALAQVSSGSYHPEIDGIVEEEEYPQKLELERGRFIISWKNDQEFLYMALKAKTTGWLAIGFDPTSRMKDADMIFGWVEDGQATLLDLYSTGSTGPHPPDEELGGTNYDYNPCLEPYLGHGVIQGVEQVPH</sequence>
<accession>X1UZI6</accession>
<evidence type="ECO:0000259" key="2">
    <source>
        <dbReference type="PROSITE" id="PS50836"/>
    </source>
</evidence>
<dbReference type="GO" id="GO:0042421">
    <property type="term" value="P:norepinephrine biosynthetic process"/>
    <property type="evidence" value="ECO:0007669"/>
    <property type="project" value="TreeGrafter"/>
</dbReference>
<dbReference type="Gene3D" id="2.60.40.1210">
    <property type="entry name" value="Cellobiose dehydrogenase, cytochrome domain"/>
    <property type="match status" value="1"/>
</dbReference>
<keyword evidence="1" id="KW-0812">Transmembrane</keyword>
<dbReference type="CDD" id="cd09631">
    <property type="entry name" value="DOMON_DOH"/>
    <property type="match status" value="1"/>
</dbReference>
<dbReference type="Pfam" id="PF03351">
    <property type="entry name" value="DOMON"/>
    <property type="match status" value="1"/>
</dbReference>
<dbReference type="PANTHER" id="PTHR10157:SF23">
    <property type="entry name" value="MOXD1 HOMOLOG 1"/>
    <property type="match status" value="1"/>
</dbReference>
<protein>
    <recommendedName>
        <fullName evidence="2">DOMON domain-containing protein</fullName>
    </recommendedName>
</protein>
<organism evidence="3">
    <name type="scientific">marine sediment metagenome</name>
    <dbReference type="NCBI Taxonomy" id="412755"/>
    <lineage>
        <taxon>unclassified sequences</taxon>
        <taxon>metagenomes</taxon>
        <taxon>ecological metagenomes</taxon>
    </lineage>
</organism>
<gene>
    <name evidence="3" type="ORF">S12H4_48589</name>
</gene>
<dbReference type="InterPro" id="IPR005018">
    <property type="entry name" value="DOMON_domain"/>
</dbReference>
<dbReference type="InterPro" id="IPR000945">
    <property type="entry name" value="DBH-like"/>
</dbReference>
<comment type="caution">
    <text evidence="3">The sequence shown here is derived from an EMBL/GenBank/DDBJ whole genome shotgun (WGS) entry which is preliminary data.</text>
</comment>
<proteinExistence type="predicted"/>
<dbReference type="GO" id="GO:0030667">
    <property type="term" value="C:secretory granule membrane"/>
    <property type="evidence" value="ECO:0007669"/>
    <property type="project" value="TreeGrafter"/>
</dbReference>
<dbReference type="EMBL" id="BARW01030382">
    <property type="protein sequence ID" value="GAJ05321.1"/>
    <property type="molecule type" value="Genomic_DNA"/>
</dbReference>
<dbReference type="PROSITE" id="PS50836">
    <property type="entry name" value="DOMON"/>
    <property type="match status" value="1"/>
</dbReference>
<name>X1UZI6_9ZZZZ</name>
<evidence type="ECO:0000313" key="3">
    <source>
        <dbReference type="EMBL" id="GAJ05321.1"/>
    </source>
</evidence>